<evidence type="ECO:0000256" key="3">
    <source>
        <dbReference type="ARBA" id="ARBA00022490"/>
    </source>
</evidence>
<dbReference type="KEGG" id="nnu:104591605"/>
<dbReference type="OrthoDB" id="621651at2759"/>
<dbReference type="RefSeq" id="XP_010248811.1">
    <property type="nucleotide sequence ID" value="XM_010250509.2"/>
</dbReference>
<feature type="compositionally biased region" description="Basic and acidic residues" evidence="6">
    <location>
        <begin position="282"/>
        <end position="291"/>
    </location>
</feature>
<feature type="region of interest" description="Disordered" evidence="6">
    <location>
        <begin position="127"/>
        <end position="155"/>
    </location>
</feature>
<evidence type="ECO:0000313" key="8">
    <source>
        <dbReference type="RefSeq" id="XP_010248811.1"/>
    </source>
</evidence>
<keyword evidence="3" id="KW-0963">Cytoplasm</keyword>
<dbReference type="OMA" id="HSKIMAT"/>
<dbReference type="InterPro" id="IPR027329">
    <property type="entry name" value="TPX2_C"/>
</dbReference>
<dbReference type="GO" id="GO:0005874">
    <property type="term" value="C:microtubule"/>
    <property type="evidence" value="ECO:0007669"/>
    <property type="project" value="UniProtKB-KW"/>
</dbReference>
<keyword evidence="7" id="KW-1185">Reference proteome</keyword>
<accession>A0A1U7ZC83</accession>
<protein>
    <submittedName>
        <fullName evidence="8">Protein WVD2-like 7 isoform X1</fullName>
    </submittedName>
</protein>
<feature type="compositionally biased region" description="Polar residues" evidence="6">
    <location>
        <begin position="340"/>
        <end position="361"/>
    </location>
</feature>
<dbReference type="Pfam" id="PF06886">
    <property type="entry name" value="TPX2"/>
    <property type="match status" value="1"/>
</dbReference>
<dbReference type="InterPro" id="IPR044216">
    <property type="entry name" value="WDL7"/>
</dbReference>
<gene>
    <name evidence="8" type="primary">LOC104591605</name>
</gene>
<dbReference type="PANTHER" id="PTHR47067">
    <property type="entry name" value="TPX2 (TARGETING PROTEIN FOR XKLP2) PROTEIN FAMILY-RELATED"/>
    <property type="match status" value="1"/>
</dbReference>
<dbReference type="GeneID" id="104591605"/>
<comment type="subcellular location">
    <subcellularLocation>
        <location evidence="1">Cytoplasm</location>
        <location evidence="1">Cytoskeleton</location>
    </subcellularLocation>
</comment>
<organism evidence="7 8">
    <name type="scientific">Nelumbo nucifera</name>
    <name type="common">Sacred lotus</name>
    <dbReference type="NCBI Taxonomy" id="4432"/>
    <lineage>
        <taxon>Eukaryota</taxon>
        <taxon>Viridiplantae</taxon>
        <taxon>Streptophyta</taxon>
        <taxon>Embryophyta</taxon>
        <taxon>Tracheophyta</taxon>
        <taxon>Spermatophyta</taxon>
        <taxon>Magnoliopsida</taxon>
        <taxon>Proteales</taxon>
        <taxon>Nelumbonaceae</taxon>
        <taxon>Nelumbo</taxon>
    </lineage>
</organism>
<evidence type="ECO:0000256" key="5">
    <source>
        <dbReference type="ARBA" id="ARBA00023212"/>
    </source>
</evidence>
<dbReference type="STRING" id="4432.A0A1U7ZC83"/>
<dbReference type="FunCoup" id="A0A1U7ZC83">
    <property type="interactions" value="286"/>
</dbReference>
<dbReference type="AlphaFoldDB" id="A0A1U7ZC83"/>
<keyword evidence="5" id="KW-0206">Cytoskeleton</keyword>
<dbReference type="Proteomes" id="UP000189703">
    <property type="component" value="Unplaced"/>
</dbReference>
<dbReference type="PANTHER" id="PTHR47067:SF7">
    <property type="entry name" value="TPX2 (TARGETING PROTEIN FOR XKLP2) PROTEIN FAMILY"/>
    <property type="match status" value="1"/>
</dbReference>
<feature type="compositionally biased region" description="Basic and acidic residues" evidence="6">
    <location>
        <begin position="428"/>
        <end position="447"/>
    </location>
</feature>
<keyword evidence="4" id="KW-0493">Microtubule</keyword>
<feature type="compositionally biased region" description="Polar residues" evidence="6">
    <location>
        <begin position="321"/>
        <end position="332"/>
    </location>
</feature>
<feature type="region of interest" description="Disordered" evidence="6">
    <location>
        <begin position="227"/>
        <end position="370"/>
    </location>
</feature>
<feature type="compositionally biased region" description="Low complexity" evidence="6">
    <location>
        <begin position="241"/>
        <end position="255"/>
    </location>
</feature>
<sequence>MGESACLMQSFSHATNTSSNEAKQGNPIYALGESISFGRFMSESLDWEKWSSFSHNRYLEEVEKYSKPGSVAQKRAYFEARYKRIAAKKETALLEQANATANNIPQPDTEDGNQQIAALDTELARSNSHMAHDEPQEVDGPNSDKDSTIDPNGCNSIVERGELETSNEELVDKVIEDQAVEENQMVVSSTNKLGDAVNHNEITEVETSKTIQVDKSPVEMFQEISTVSQQTLSSETKKKPSFSSSKSSFISKASKVPSPPLKYITPVHSRKEISTTPNSKNSARDLVDKKRSTPKSLHMSINLAPSPAGEIKKSSPVPQMIGNSRLTGNSSKTAKHRSVPLSTPTRASTNGLPKVSSTTSELENKRSKRAIDHIVSTARKANALTESLPVGHSKSLRASGNIRRPSIVSSPFTLRSDERAAKRKEKLEERFNANEAQKEKAETELRKLHQSLSFKAKPMPDFRRETELPKCQIKKIPLTRPRSPKLGRKPNSDAVQEMSSIPPRRPPVKNDNTNYFKGKSTRSLARSVSSLPKKNTHENASPNIQH</sequence>
<evidence type="ECO:0000313" key="7">
    <source>
        <dbReference type="Proteomes" id="UP000189703"/>
    </source>
</evidence>
<dbReference type="eggNOG" id="ENOG502QUCW">
    <property type="taxonomic scope" value="Eukaryota"/>
</dbReference>
<feature type="region of interest" description="Disordered" evidence="6">
    <location>
        <begin position="428"/>
        <end position="546"/>
    </location>
</feature>
<evidence type="ECO:0000256" key="2">
    <source>
        <dbReference type="ARBA" id="ARBA00005885"/>
    </source>
</evidence>
<feature type="compositionally biased region" description="Polar residues" evidence="6">
    <location>
        <begin position="510"/>
        <end position="546"/>
    </location>
</feature>
<proteinExistence type="inferred from homology"/>
<evidence type="ECO:0000256" key="4">
    <source>
        <dbReference type="ARBA" id="ARBA00022701"/>
    </source>
</evidence>
<evidence type="ECO:0000256" key="6">
    <source>
        <dbReference type="SAM" id="MobiDB-lite"/>
    </source>
</evidence>
<evidence type="ECO:0000256" key="1">
    <source>
        <dbReference type="ARBA" id="ARBA00004245"/>
    </source>
</evidence>
<comment type="similarity">
    <text evidence="2">Belongs to the TPX2 family.</text>
</comment>
<reference evidence="8" key="1">
    <citation type="submission" date="2025-08" db="UniProtKB">
        <authorList>
            <consortium name="RefSeq"/>
        </authorList>
    </citation>
    <scope>IDENTIFICATION</scope>
</reference>
<feature type="compositionally biased region" description="Basic and acidic residues" evidence="6">
    <location>
        <begin position="458"/>
        <end position="468"/>
    </location>
</feature>
<name>A0A1U7ZC83_NELNU</name>